<accession>A0A7W7Y166</accession>
<feature type="domain" description="DUF4124" evidence="2">
    <location>
        <begin position="15"/>
        <end position="54"/>
    </location>
</feature>
<comment type="caution">
    <text evidence="3">The sequence shown here is derived from an EMBL/GenBank/DDBJ whole genome shotgun (WGS) entry which is preliminary data.</text>
</comment>
<organism evidence="3 4">
    <name type="scientific">Rehaibacterium terrae</name>
    <dbReference type="NCBI Taxonomy" id="1341696"/>
    <lineage>
        <taxon>Bacteria</taxon>
        <taxon>Pseudomonadati</taxon>
        <taxon>Pseudomonadota</taxon>
        <taxon>Gammaproteobacteria</taxon>
        <taxon>Lysobacterales</taxon>
        <taxon>Lysobacteraceae</taxon>
        <taxon>Rehaibacterium</taxon>
    </lineage>
</organism>
<dbReference type="EMBL" id="JACHHX010000015">
    <property type="protein sequence ID" value="MBB5016192.1"/>
    <property type="molecule type" value="Genomic_DNA"/>
</dbReference>
<dbReference type="Pfam" id="PF13511">
    <property type="entry name" value="DUF4124"/>
    <property type="match status" value="1"/>
</dbReference>
<keyword evidence="1" id="KW-0732">Signal</keyword>
<dbReference type="RefSeq" id="WP_183948861.1">
    <property type="nucleotide sequence ID" value="NZ_JACHHX010000015.1"/>
</dbReference>
<keyword evidence="4" id="KW-1185">Reference proteome</keyword>
<proteinExistence type="predicted"/>
<protein>
    <recommendedName>
        <fullName evidence="2">DUF4124 domain-containing protein</fullName>
    </recommendedName>
</protein>
<feature type="chain" id="PRO_5031549103" description="DUF4124 domain-containing protein" evidence="1">
    <location>
        <begin position="24"/>
        <end position="207"/>
    </location>
</feature>
<dbReference type="AlphaFoldDB" id="A0A7W7Y166"/>
<evidence type="ECO:0000313" key="4">
    <source>
        <dbReference type="Proteomes" id="UP000519004"/>
    </source>
</evidence>
<gene>
    <name evidence="3" type="ORF">HNQ58_002103</name>
</gene>
<name>A0A7W7Y166_9GAMM</name>
<feature type="signal peptide" evidence="1">
    <location>
        <begin position="1"/>
        <end position="23"/>
    </location>
</feature>
<evidence type="ECO:0000256" key="1">
    <source>
        <dbReference type="SAM" id="SignalP"/>
    </source>
</evidence>
<dbReference type="InterPro" id="IPR025392">
    <property type="entry name" value="DUF4124"/>
</dbReference>
<sequence>MRASRLALAIALGFALATPAAQAQKLYRWVDKDGKVHYSDALPPEAVDQARRELSAKSGLTVGEVDRALTDEERAALAAAAAEAQSAAEREALQRERDRVLMASFPNEADLSRAYGERIKLLEEALKATQATIDGQHQSLASLLANAADRELTGQPIDARTATSVRETQRQISLQQNLLQRREAERAALQLEYETTLARYRQLRDGG</sequence>
<evidence type="ECO:0000259" key="2">
    <source>
        <dbReference type="Pfam" id="PF13511"/>
    </source>
</evidence>
<reference evidence="3 4" key="1">
    <citation type="submission" date="2020-08" db="EMBL/GenBank/DDBJ databases">
        <title>Genomic Encyclopedia of Type Strains, Phase IV (KMG-IV): sequencing the most valuable type-strain genomes for metagenomic binning, comparative biology and taxonomic classification.</title>
        <authorList>
            <person name="Goeker M."/>
        </authorList>
    </citation>
    <scope>NUCLEOTIDE SEQUENCE [LARGE SCALE GENOMIC DNA]</scope>
    <source>
        <strain evidence="3 4">DSM 25897</strain>
    </source>
</reference>
<dbReference type="Proteomes" id="UP000519004">
    <property type="component" value="Unassembled WGS sequence"/>
</dbReference>
<evidence type="ECO:0000313" key="3">
    <source>
        <dbReference type="EMBL" id="MBB5016192.1"/>
    </source>
</evidence>